<feature type="active site" evidence="5">
    <location>
        <position position="448"/>
    </location>
</feature>
<dbReference type="PROSITE" id="PS01231">
    <property type="entry name" value="TRMA_2"/>
    <property type="match status" value="1"/>
</dbReference>
<dbReference type="InterPro" id="IPR030391">
    <property type="entry name" value="MeTrfase_TrmA_CS"/>
</dbReference>
<dbReference type="FunFam" id="3.40.50.150:FF:000009">
    <property type="entry name" value="23S rRNA (Uracil(1939)-C(5))-methyltransferase RlmD"/>
    <property type="match status" value="1"/>
</dbReference>
<evidence type="ECO:0000256" key="4">
    <source>
        <dbReference type="PROSITE-ProRule" id="PRU01024"/>
    </source>
</evidence>
<dbReference type="InterPro" id="IPR029063">
    <property type="entry name" value="SAM-dependent_MTases_sf"/>
</dbReference>
<reference evidence="7" key="1">
    <citation type="submission" date="2021-10" db="EMBL/GenBank/DDBJ databases">
        <title>Anaerobic single-cell dispensing facilitates the cultivation of human gut bacteria.</title>
        <authorList>
            <person name="Afrizal A."/>
        </authorList>
    </citation>
    <scope>NUCLEOTIDE SEQUENCE</scope>
    <source>
        <strain evidence="7">CLA-AA-H274</strain>
    </source>
</reference>
<dbReference type="FunFam" id="2.40.50.1070:FF:000003">
    <property type="entry name" value="23S rRNA (Uracil-5-)-methyltransferase RumA"/>
    <property type="match status" value="1"/>
</dbReference>
<dbReference type="GO" id="GO:0070041">
    <property type="term" value="F:rRNA (uridine-C5-)-methyltransferase activity"/>
    <property type="evidence" value="ECO:0007669"/>
    <property type="project" value="TreeGrafter"/>
</dbReference>
<evidence type="ECO:0000256" key="2">
    <source>
        <dbReference type="ARBA" id="ARBA00022679"/>
    </source>
</evidence>
<feature type="binding site" evidence="4">
    <location>
        <position position="373"/>
    </location>
    <ligand>
        <name>S-adenosyl-L-methionine</name>
        <dbReference type="ChEBI" id="CHEBI:59789"/>
    </ligand>
</feature>
<sequence length="596" mass="67253">MRETEKNKKKRMDTDARSSKPVRDGKSFGDKSERRVLKESKSLKASKLLKASKELKESKESKGSRGSKESERYQGYQSDKPSKILKEIGRDKAKDKEKDREKNKEKNTKKLKKKSLCPVSARCGGCQYLDMPYEEQLKLKQAQMQKLLGKFCGVHPIHGMENPFHYRNKVHAVFGHRKGEPVSGVYEEGTHNLVPVESCLIEDQKADEIIGTIRGMLKSFKIRTYDEDTGYGLLRHVLIRRGFTTGEILVVLVTASPVFPSKNNFVKALRQKHPEITTIVQNINDRGTSMVLGDREHVLYGKGYIEDELCGFRFRISPKSFYQVNPVQTEYLYNKAIELAGLTGKETVLDAYCGIGTIGITASAHAGQVIGVELNPDAVRDAVQNAKCNNIKNIRFYCNDATKFMTQMAEAGDGVDVVLMDPPRSGSTEEFIRAVASVKAKRVVYVSCGPDTLARDLEVFKKYGYQAKSAWPVDLFPQTYHVETVVLLSHKKADSYIHIDVEFGEGEGKIPVDSIAKRAEAYKPKEKVTYKMIKEYIEAKYGFKVHTAYIAEVKRNLGLPMYDAPNAVEELKQPRKHPTPEKVEAIKDALRYFAVI</sequence>
<feature type="binding site" evidence="4">
    <location>
        <position position="421"/>
    </location>
    <ligand>
        <name>S-adenosyl-L-methionine</name>
        <dbReference type="ChEBI" id="CHEBI:59789"/>
    </ligand>
</feature>
<keyword evidence="3 4" id="KW-0949">S-adenosyl-L-methionine</keyword>
<dbReference type="InterPro" id="IPR030390">
    <property type="entry name" value="MeTrfase_TrmA_AS"/>
</dbReference>
<dbReference type="Gene3D" id="3.40.50.150">
    <property type="entry name" value="Vaccinia Virus protein VP39"/>
    <property type="match status" value="1"/>
</dbReference>
<dbReference type="GO" id="GO:0070475">
    <property type="term" value="P:rRNA base methylation"/>
    <property type="evidence" value="ECO:0007669"/>
    <property type="project" value="TreeGrafter"/>
</dbReference>
<dbReference type="InterPro" id="IPR010280">
    <property type="entry name" value="U5_MeTrfase_fam"/>
</dbReference>
<feature type="binding site" evidence="4">
    <location>
        <position position="323"/>
    </location>
    <ligand>
        <name>S-adenosyl-L-methionine</name>
        <dbReference type="ChEBI" id="CHEBI:59789"/>
    </ligand>
</feature>
<dbReference type="CDD" id="cd02440">
    <property type="entry name" value="AdoMet_MTases"/>
    <property type="match status" value="1"/>
</dbReference>
<dbReference type="Gene3D" id="2.40.50.1070">
    <property type="match status" value="1"/>
</dbReference>
<evidence type="ECO:0000256" key="3">
    <source>
        <dbReference type="ARBA" id="ARBA00022691"/>
    </source>
</evidence>
<feature type="region of interest" description="Disordered" evidence="6">
    <location>
        <begin position="1"/>
        <end position="111"/>
    </location>
</feature>
<keyword evidence="1 4" id="KW-0489">Methyltransferase</keyword>
<dbReference type="SUPFAM" id="SSF53335">
    <property type="entry name" value="S-adenosyl-L-methionine-dependent methyltransferases"/>
    <property type="match status" value="1"/>
</dbReference>
<keyword evidence="8" id="KW-1185">Reference proteome</keyword>
<feature type="compositionally biased region" description="Basic and acidic residues" evidence="6">
    <location>
        <begin position="80"/>
        <end position="108"/>
    </location>
</feature>
<feature type="compositionally biased region" description="Basic and acidic residues" evidence="6">
    <location>
        <begin position="51"/>
        <end position="72"/>
    </location>
</feature>
<comment type="caution">
    <text evidence="7">The sequence shown here is derived from an EMBL/GenBank/DDBJ whole genome shotgun (WGS) entry which is preliminary data.</text>
</comment>
<evidence type="ECO:0000256" key="6">
    <source>
        <dbReference type="SAM" id="MobiDB-lite"/>
    </source>
</evidence>
<evidence type="ECO:0000256" key="1">
    <source>
        <dbReference type="ARBA" id="ARBA00022603"/>
    </source>
</evidence>
<dbReference type="Proteomes" id="UP001198962">
    <property type="component" value="Unassembled WGS sequence"/>
</dbReference>
<dbReference type="PANTHER" id="PTHR11061:SF30">
    <property type="entry name" value="TRNA (URACIL(54)-C(5))-METHYLTRANSFERASE"/>
    <property type="match status" value="1"/>
</dbReference>
<dbReference type="PROSITE" id="PS01230">
    <property type="entry name" value="TRMA_1"/>
    <property type="match status" value="1"/>
</dbReference>
<name>A0AAE3APH6_9FIRM</name>
<gene>
    <name evidence="7" type="primary">rlmD</name>
    <name evidence="7" type="ORF">LKD32_02125</name>
</gene>
<dbReference type="RefSeq" id="WP_308450498.1">
    <property type="nucleotide sequence ID" value="NZ_JAJEPU010000003.1"/>
</dbReference>
<accession>A0AAE3APH6</accession>
<dbReference type="PANTHER" id="PTHR11061">
    <property type="entry name" value="RNA M5U METHYLTRANSFERASE"/>
    <property type="match status" value="1"/>
</dbReference>
<feature type="active site" description="Nucleophile" evidence="4">
    <location>
        <position position="448"/>
    </location>
</feature>
<evidence type="ECO:0000313" key="8">
    <source>
        <dbReference type="Proteomes" id="UP001198962"/>
    </source>
</evidence>
<dbReference type="Pfam" id="PF05958">
    <property type="entry name" value="tRNA_U5-meth_tr"/>
    <property type="match status" value="1"/>
</dbReference>
<proteinExistence type="inferred from homology"/>
<organism evidence="7 8">
    <name type="scientific">Brotaphodocola catenula</name>
    <dbReference type="NCBI Taxonomy" id="2885361"/>
    <lineage>
        <taxon>Bacteria</taxon>
        <taxon>Bacillati</taxon>
        <taxon>Bacillota</taxon>
        <taxon>Clostridia</taxon>
        <taxon>Lachnospirales</taxon>
        <taxon>Lachnospiraceae</taxon>
        <taxon>Brotaphodocola</taxon>
    </lineage>
</organism>
<feature type="compositionally biased region" description="Basic and acidic residues" evidence="6">
    <location>
        <begin position="1"/>
        <end position="42"/>
    </location>
</feature>
<dbReference type="EMBL" id="JAJEPU010000003">
    <property type="protein sequence ID" value="MCC2163689.1"/>
    <property type="molecule type" value="Genomic_DNA"/>
</dbReference>
<keyword evidence="2 4" id="KW-0808">Transferase</keyword>
<dbReference type="PROSITE" id="PS51687">
    <property type="entry name" value="SAM_MT_RNA_M5U"/>
    <property type="match status" value="1"/>
</dbReference>
<dbReference type="AlphaFoldDB" id="A0AAE3APH6"/>
<dbReference type="NCBIfam" id="TIGR00479">
    <property type="entry name" value="rumA"/>
    <property type="match status" value="1"/>
</dbReference>
<evidence type="ECO:0000256" key="5">
    <source>
        <dbReference type="PROSITE-ProRule" id="PRU10015"/>
    </source>
</evidence>
<comment type="similarity">
    <text evidence="4">Belongs to the class I-like SAM-binding methyltransferase superfamily. RNA M5U methyltransferase family.</text>
</comment>
<feature type="binding site" evidence="4">
    <location>
        <position position="352"/>
    </location>
    <ligand>
        <name>S-adenosyl-L-methionine</name>
        <dbReference type="ChEBI" id="CHEBI:59789"/>
    </ligand>
</feature>
<protein>
    <submittedName>
        <fullName evidence="7">23S rRNA (Uracil(1939)-C(5))-methyltransferase RlmD</fullName>
        <ecNumber evidence="7">2.1.1.190</ecNumber>
    </submittedName>
</protein>
<dbReference type="EC" id="2.1.1.190" evidence="7"/>
<evidence type="ECO:0000313" key="7">
    <source>
        <dbReference type="EMBL" id="MCC2163689.1"/>
    </source>
</evidence>